<dbReference type="EMBL" id="JBBHJZ010000003">
    <property type="protein sequence ID" value="MEJ5977990.1"/>
    <property type="molecule type" value="Genomic_DNA"/>
</dbReference>
<gene>
    <name evidence="2" type="ORF">WG901_15170</name>
</gene>
<sequence length="231" mass="25118">MGDYLTIAVADGSFQAFVERPAADTAPMVIVLHEVFGVNDDIRASCRELADRGFIALAPDLFWRQEPGLALSHWTEAEWQKGLALYQAYDRDRGAQDIADVIHFARALDGASGKVGVMGYCLGGLMTFLTTARHGADASVAYYPGSAEDYLAESDKVETPMIVHLAEQDEFITPAAQTAIHGAFADNPQVEVFAYPGCHHAFARHTGVHFDADAAALANGRTWSFLRERLA</sequence>
<dbReference type="PANTHER" id="PTHR46623:SF6">
    <property type="entry name" value="ALPHA_BETA-HYDROLASES SUPERFAMILY PROTEIN"/>
    <property type="match status" value="1"/>
</dbReference>
<dbReference type="SUPFAM" id="SSF53474">
    <property type="entry name" value="alpha/beta-Hydrolases"/>
    <property type="match status" value="1"/>
</dbReference>
<protein>
    <submittedName>
        <fullName evidence="2">Dienelactone hydrolase family protein</fullName>
        <ecNumber evidence="2">3.1.-.-</ecNumber>
    </submittedName>
</protein>
<dbReference type="InterPro" id="IPR002925">
    <property type="entry name" value="Dienelactn_hydro"/>
</dbReference>
<dbReference type="PANTHER" id="PTHR46623">
    <property type="entry name" value="CARBOXYMETHYLENEBUTENOLIDASE-RELATED"/>
    <property type="match status" value="1"/>
</dbReference>
<evidence type="ECO:0000313" key="2">
    <source>
        <dbReference type="EMBL" id="MEJ5977990.1"/>
    </source>
</evidence>
<dbReference type="RefSeq" id="WP_339587936.1">
    <property type="nucleotide sequence ID" value="NZ_JBBHJZ010000003.1"/>
</dbReference>
<dbReference type="InterPro" id="IPR029058">
    <property type="entry name" value="AB_hydrolase_fold"/>
</dbReference>
<accession>A0ABU8RY40</accession>
<dbReference type="Pfam" id="PF01738">
    <property type="entry name" value="DLH"/>
    <property type="match status" value="1"/>
</dbReference>
<name>A0ABU8RY40_9SPHN</name>
<comment type="caution">
    <text evidence="2">The sequence shown here is derived from an EMBL/GenBank/DDBJ whole genome shotgun (WGS) entry which is preliminary data.</text>
</comment>
<dbReference type="InterPro" id="IPR051049">
    <property type="entry name" value="Dienelactone_hydrolase-like"/>
</dbReference>
<evidence type="ECO:0000259" key="1">
    <source>
        <dbReference type="Pfam" id="PF01738"/>
    </source>
</evidence>
<dbReference type="Proteomes" id="UP001361239">
    <property type="component" value="Unassembled WGS sequence"/>
</dbReference>
<dbReference type="EC" id="3.1.-.-" evidence="2"/>
<feature type="domain" description="Dienelactone hydrolase" evidence="1">
    <location>
        <begin position="14"/>
        <end position="228"/>
    </location>
</feature>
<evidence type="ECO:0000313" key="3">
    <source>
        <dbReference type="Proteomes" id="UP001361239"/>
    </source>
</evidence>
<keyword evidence="3" id="KW-1185">Reference proteome</keyword>
<organism evidence="2 3">
    <name type="scientific">Novosphingobium anseongense</name>
    <dbReference type="NCBI Taxonomy" id="3133436"/>
    <lineage>
        <taxon>Bacteria</taxon>
        <taxon>Pseudomonadati</taxon>
        <taxon>Pseudomonadota</taxon>
        <taxon>Alphaproteobacteria</taxon>
        <taxon>Sphingomonadales</taxon>
        <taxon>Sphingomonadaceae</taxon>
        <taxon>Novosphingobium</taxon>
    </lineage>
</organism>
<dbReference type="GO" id="GO:0016787">
    <property type="term" value="F:hydrolase activity"/>
    <property type="evidence" value="ECO:0007669"/>
    <property type="project" value="UniProtKB-KW"/>
</dbReference>
<proteinExistence type="predicted"/>
<dbReference type="Gene3D" id="3.40.50.1820">
    <property type="entry name" value="alpha/beta hydrolase"/>
    <property type="match status" value="1"/>
</dbReference>
<keyword evidence="2" id="KW-0378">Hydrolase</keyword>
<reference evidence="2 3" key="1">
    <citation type="submission" date="2024-03" db="EMBL/GenBank/DDBJ databases">
        <authorList>
            <person name="Jo J.-H."/>
        </authorList>
    </citation>
    <scope>NUCLEOTIDE SEQUENCE [LARGE SCALE GENOMIC DNA]</scope>
    <source>
        <strain evidence="2 3">PS1R-30</strain>
    </source>
</reference>